<keyword evidence="3" id="KW-1185">Reference proteome</keyword>
<dbReference type="SUPFAM" id="SSF55729">
    <property type="entry name" value="Acyl-CoA N-acyltransferases (Nat)"/>
    <property type="match status" value="1"/>
</dbReference>
<dbReference type="EMBL" id="FMZZ01000009">
    <property type="protein sequence ID" value="SDD30479.1"/>
    <property type="molecule type" value="Genomic_DNA"/>
</dbReference>
<evidence type="ECO:0000259" key="1">
    <source>
        <dbReference type="PROSITE" id="PS51186"/>
    </source>
</evidence>
<protein>
    <submittedName>
        <fullName evidence="2">Predicted acetyltransferase</fullName>
    </submittedName>
</protein>
<dbReference type="Pfam" id="PF13530">
    <property type="entry name" value="SCP2_2"/>
    <property type="match status" value="1"/>
</dbReference>
<keyword evidence="2" id="KW-0808">Transferase</keyword>
<dbReference type="PROSITE" id="PS51186">
    <property type="entry name" value="GNAT"/>
    <property type="match status" value="1"/>
</dbReference>
<reference evidence="3" key="1">
    <citation type="submission" date="2016-10" db="EMBL/GenBank/DDBJ databases">
        <authorList>
            <person name="Varghese N."/>
            <person name="Submissions S."/>
        </authorList>
    </citation>
    <scope>NUCLEOTIDE SEQUENCE [LARGE SCALE GENOMIC DNA]</scope>
    <source>
        <strain evidence="3">IBRC-M 10403</strain>
    </source>
</reference>
<evidence type="ECO:0000313" key="2">
    <source>
        <dbReference type="EMBL" id="SDD30479.1"/>
    </source>
</evidence>
<dbReference type="OrthoDB" id="3498897at2"/>
<organism evidence="2 3">
    <name type="scientific">Actinokineospora iranica</name>
    <dbReference type="NCBI Taxonomy" id="1271860"/>
    <lineage>
        <taxon>Bacteria</taxon>
        <taxon>Bacillati</taxon>
        <taxon>Actinomycetota</taxon>
        <taxon>Actinomycetes</taxon>
        <taxon>Pseudonocardiales</taxon>
        <taxon>Pseudonocardiaceae</taxon>
        <taxon>Actinokineospora</taxon>
    </lineage>
</organism>
<sequence length="380" mass="40867">MVTVRAYRDEDREDIDRLRRLVFRSSTGVLSGGWRGLVGELDRETAGFLRIWDYRQFFGGVAVPTGGVASVAVYPHARGRGVAGALLSESLRVMREAGQVIAALYPYVLPLYRRHGWEHVGTVEWATVPLVNLAATPRAPLPVRPATPADLPDLHACYLRTAATVDGMLDRAEPGSDHASVFGADLVTVAPGPEGLRGYLTADRPDDARLVVKDLVADDVEAAHVLLRQLASWAGLLTEAEVRVFDAALLDHLVPGALTRGAEVHRFMLRVVDLPAAVAARGWPAVAHMKPFSVDIEVTDPTAPWNTGRWRLGHDGSSAFCEPGGTGEVHLHARALGPWFAGSTTAHSLRRAGLLSGRPTAALLDALTGAPHPVRLSNTF</sequence>
<dbReference type="CDD" id="cd04301">
    <property type="entry name" value="NAT_SF"/>
    <property type="match status" value="1"/>
</dbReference>
<dbReference type="Proteomes" id="UP000199501">
    <property type="component" value="Unassembled WGS sequence"/>
</dbReference>
<dbReference type="Pfam" id="PF13527">
    <property type="entry name" value="Acetyltransf_9"/>
    <property type="match status" value="1"/>
</dbReference>
<dbReference type="InterPro" id="IPR016181">
    <property type="entry name" value="Acyl_CoA_acyltransferase"/>
</dbReference>
<feature type="domain" description="N-acetyltransferase" evidence="1">
    <location>
        <begin position="2"/>
        <end position="142"/>
    </location>
</feature>
<evidence type="ECO:0000313" key="3">
    <source>
        <dbReference type="Proteomes" id="UP000199501"/>
    </source>
</evidence>
<dbReference type="GO" id="GO:0030649">
    <property type="term" value="P:aminoglycoside antibiotic catabolic process"/>
    <property type="evidence" value="ECO:0007669"/>
    <property type="project" value="TreeGrafter"/>
</dbReference>
<dbReference type="InterPro" id="IPR025559">
    <property type="entry name" value="Eis_dom"/>
</dbReference>
<dbReference type="Gene3D" id="3.40.630.30">
    <property type="match status" value="2"/>
</dbReference>
<gene>
    <name evidence="2" type="ORF">SAMN05216174_109229</name>
</gene>
<dbReference type="InterPro" id="IPR000182">
    <property type="entry name" value="GNAT_dom"/>
</dbReference>
<dbReference type="InterPro" id="IPR036527">
    <property type="entry name" value="SCP2_sterol-bd_dom_sf"/>
</dbReference>
<name>A0A1G6TN67_9PSEU</name>
<dbReference type="PANTHER" id="PTHR37817:SF1">
    <property type="entry name" value="N-ACETYLTRANSFERASE EIS"/>
    <property type="match status" value="1"/>
</dbReference>
<dbReference type="SUPFAM" id="SSF55718">
    <property type="entry name" value="SCP-like"/>
    <property type="match status" value="1"/>
</dbReference>
<dbReference type="GO" id="GO:0034069">
    <property type="term" value="F:aminoglycoside N-acetyltransferase activity"/>
    <property type="evidence" value="ECO:0007669"/>
    <property type="project" value="TreeGrafter"/>
</dbReference>
<proteinExistence type="predicted"/>
<dbReference type="Gene3D" id="3.30.1050.10">
    <property type="entry name" value="SCP2 sterol-binding domain"/>
    <property type="match status" value="1"/>
</dbReference>
<dbReference type="InterPro" id="IPR051554">
    <property type="entry name" value="Acetyltransferase_Eis"/>
</dbReference>
<dbReference type="STRING" id="1271860.SAMN05216174_109229"/>
<dbReference type="AlphaFoldDB" id="A0A1G6TN67"/>
<accession>A0A1G6TN67</accession>
<dbReference type="PANTHER" id="PTHR37817">
    <property type="entry name" value="N-ACETYLTRANSFERASE EIS"/>
    <property type="match status" value="1"/>
</dbReference>